<name>A0A8S5M100_9CAUD</name>
<dbReference type="EMBL" id="BK014792">
    <property type="protein sequence ID" value="DAD75908.1"/>
    <property type="molecule type" value="Genomic_DNA"/>
</dbReference>
<reference evidence="1" key="1">
    <citation type="journal article" date="2021" name="Proc. Natl. Acad. Sci. U.S.A.">
        <title>A Catalog of Tens of Thousands of Viruses from Human Metagenomes Reveals Hidden Associations with Chronic Diseases.</title>
        <authorList>
            <person name="Tisza M.J."/>
            <person name="Buck C.B."/>
        </authorList>
    </citation>
    <scope>NUCLEOTIDE SEQUENCE</scope>
    <source>
        <strain evidence="1">CtLAw30</strain>
    </source>
</reference>
<accession>A0A8S5M100</accession>
<protein>
    <submittedName>
        <fullName evidence="1">Uncharacterized protein</fullName>
    </submittedName>
</protein>
<organism evidence="1">
    <name type="scientific">Siphoviridae sp. ctLAw30</name>
    <dbReference type="NCBI Taxonomy" id="2826249"/>
    <lineage>
        <taxon>Viruses</taxon>
        <taxon>Duplodnaviria</taxon>
        <taxon>Heunggongvirae</taxon>
        <taxon>Uroviricota</taxon>
        <taxon>Caudoviricetes</taxon>
    </lineage>
</organism>
<evidence type="ECO:0000313" key="1">
    <source>
        <dbReference type="EMBL" id="DAD75908.1"/>
    </source>
</evidence>
<sequence length="103" mass="12308">MSYRDITSQSAVKSVLWGTRAAERNAETRKRLEREHNVRIGDKVKIVTEEVSEEKDGRRKRKKIRKATVVDLYENFILLRIKTRTENSFCESFVWKEFEAMRK</sequence>
<proteinExistence type="predicted"/>